<dbReference type="PANTHER" id="PTHR34982:SF1">
    <property type="entry name" value="FLAGELLAR ASSEMBLY PROTEIN FLIH"/>
    <property type="match status" value="1"/>
</dbReference>
<comment type="similarity">
    <text evidence="2">Belongs to the FliH family.</text>
</comment>
<name>A0A1M5B472_9FIRM</name>
<evidence type="ECO:0000256" key="3">
    <source>
        <dbReference type="ARBA" id="ARBA00022448"/>
    </source>
</evidence>
<evidence type="ECO:0000313" key="10">
    <source>
        <dbReference type="Proteomes" id="UP000184148"/>
    </source>
</evidence>
<evidence type="ECO:0000256" key="7">
    <source>
        <dbReference type="SAM" id="Coils"/>
    </source>
</evidence>
<comment type="function">
    <text evidence="1">Needed for flagellar regrowth and assembly.</text>
</comment>
<keyword evidence="7" id="KW-0175">Coiled coil</keyword>
<feature type="domain" description="Flagellar assembly protein FliH/Type III secretion system HrpE" evidence="8">
    <location>
        <begin position="98"/>
        <end position="226"/>
    </location>
</feature>
<keyword evidence="4" id="KW-1005">Bacterial flagellum biogenesis</keyword>
<evidence type="ECO:0000313" key="9">
    <source>
        <dbReference type="EMBL" id="SHF37314.1"/>
    </source>
</evidence>
<dbReference type="GO" id="GO:0044781">
    <property type="term" value="P:bacterial-type flagellum organization"/>
    <property type="evidence" value="ECO:0007669"/>
    <property type="project" value="UniProtKB-KW"/>
</dbReference>
<dbReference type="PANTHER" id="PTHR34982">
    <property type="entry name" value="YOP PROTEINS TRANSLOCATION PROTEIN L"/>
    <property type="match status" value="1"/>
</dbReference>
<gene>
    <name evidence="9" type="ORF">SAMN02745133_02474</name>
</gene>
<dbReference type="AlphaFoldDB" id="A0A1M5B472"/>
<evidence type="ECO:0000256" key="5">
    <source>
        <dbReference type="ARBA" id="ARBA00022927"/>
    </source>
</evidence>
<dbReference type="InterPro" id="IPR051472">
    <property type="entry name" value="T3SS_Stator/FliH"/>
</dbReference>
<feature type="coiled-coil region" evidence="7">
    <location>
        <begin position="43"/>
        <end position="81"/>
    </location>
</feature>
<keyword evidence="6" id="KW-1006">Bacterial flagellum protein export</keyword>
<dbReference type="EMBL" id="FQUY01000020">
    <property type="protein sequence ID" value="SHF37314.1"/>
    <property type="molecule type" value="Genomic_DNA"/>
</dbReference>
<dbReference type="Pfam" id="PF02108">
    <property type="entry name" value="FliH"/>
    <property type="match status" value="1"/>
</dbReference>
<evidence type="ECO:0000259" key="8">
    <source>
        <dbReference type="Pfam" id="PF02108"/>
    </source>
</evidence>
<evidence type="ECO:0000256" key="6">
    <source>
        <dbReference type="ARBA" id="ARBA00023225"/>
    </source>
</evidence>
<protein>
    <submittedName>
        <fullName evidence="9">Flagellar assembly protein FliH</fullName>
    </submittedName>
</protein>
<dbReference type="RefSeq" id="WP_073239692.1">
    <property type="nucleotide sequence ID" value="NZ_FQUY01000020.1"/>
</dbReference>
<dbReference type="GO" id="GO:0005829">
    <property type="term" value="C:cytosol"/>
    <property type="evidence" value="ECO:0007669"/>
    <property type="project" value="TreeGrafter"/>
</dbReference>
<keyword evidence="10" id="KW-1185">Reference proteome</keyword>
<dbReference type="CDD" id="cd06503">
    <property type="entry name" value="ATP-synt_Fo_b"/>
    <property type="match status" value="1"/>
</dbReference>
<proteinExistence type="inferred from homology"/>
<dbReference type="InterPro" id="IPR018035">
    <property type="entry name" value="Flagellar_FliH/T3SS_HrpE"/>
</dbReference>
<dbReference type="OrthoDB" id="1805933at2"/>
<keyword evidence="9" id="KW-0966">Cell projection</keyword>
<evidence type="ECO:0000256" key="1">
    <source>
        <dbReference type="ARBA" id="ARBA00003041"/>
    </source>
</evidence>
<dbReference type="Proteomes" id="UP000184148">
    <property type="component" value="Unassembled WGS sequence"/>
</dbReference>
<dbReference type="SUPFAM" id="SSF160527">
    <property type="entry name" value="V-type ATPase subunit E-like"/>
    <property type="match status" value="1"/>
</dbReference>
<evidence type="ECO:0000256" key="4">
    <source>
        <dbReference type="ARBA" id="ARBA00022795"/>
    </source>
</evidence>
<keyword evidence="3" id="KW-0813">Transport</keyword>
<sequence length="235" mass="26484">MFRVIKSAPVDQADQVLPLRQLSLPPSEESGHPTPEELLMMARQQAAEMIARARREAAEIIEQARAEAALSARQIKEQARQDGWQEGITASEKEAEEIRRQAREVLFQAQDTFRHTLEKMESEIVDLAVDIAERVVMTQLAVEPQTVMEIARECMELVKNRPLVNIYVNHADLAIIEQGKNQLLQGLPGKVELNVLVDNGIKPGGCRIETDQGQVDATLETRWQEVLKALYGREE</sequence>
<dbReference type="GO" id="GO:0015031">
    <property type="term" value="P:protein transport"/>
    <property type="evidence" value="ECO:0007669"/>
    <property type="project" value="UniProtKB-KW"/>
</dbReference>
<keyword evidence="9" id="KW-0969">Cilium</keyword>
<keyword evidence="5" id="KW-0653">Protein transport</keyword>
<dbReference type="STRING" id="1121429.SAMN02745133_02474"/>
<evidence type="ECO:0000256" key="2">
    <source>
        <dbReference type="ARBA" id="ARBA00006602"/>
    </source>
</evidence>
<accession>A0A1M5B472</accession>
<keyword evidence="9" id="KW-0282">Flagellum</keyword>
<reference evidence="10" key="1">
    <citation type="submission" date="2016-11" db="EMBL/GenBank/DDBJ databases">
        <authorList>
            <person name="Varghese N."/>
            <person name="Submissions S."/>
        </authorList>
    </citation>
    <scope>NUCLEOTIDE SEQUENCE [LARGE SCALE GENOMIC DNA]</scope>
    <source>
        <strain evidence="10">DSM 12395</strain>
    </source>
</reference>
<organism evidence="9 10">
    <name type="scientific">Desulforamulus putei DSM 12395</name>
    <dbReference type="NCBI Taxonomy" id="1121429"/>
    <lineage>
        <taxon>Bacteria</taxon>
        <taxon>Bacillati</taxon>
        <taxon>Bacillota</taxon>
        <taxon>Clostridia</taxon>
        <taxon>Eubacteriales</taxon>
        <taxon>Peptococcaceae</taxon>
        <taxon>Desulforamulus</taxon>
    </lineage>
</organism>